<accession>A0A679GG61</accession>
<dbReference type="Proteomes" id="UP000501237">
    <property type="component" value="Chromosome"/>
</dbReference>
<dbReference type="KEGG" id="poj:PtoMrB4_40630"/>
<dbReference type="GeneID" id="77169621"/>
<organism evidence="2 3">
    <name type="scientific">Metapseudomonas otitidis</name>
    <dbReference type="NCBI Taxonomy" id="319939"/>
    <lineage>
        <taxon>Bacteria</taxon>
        <taxon>Pseudomonadati</taxon>
        <taxon>Pseudomonadota</taxon>
        <taxon>Gammaproteobacteria</taxon>
        <taxon>Pseudomonadales</taxon>
        <taxon>Pseudomonadaceae</taxon>
        <taxon>Metapseudomonas</taxon>
    </lineage>
</organism>
<dbReference type="RefSeq" id="WP_260845423.1">
    <property type="nucleotide sequence ID" value="NZ_AP022213.1"/>
</dbReference>
<dbReference type="AlphaFoldDB" id="A0A679GG61"/>
<evidence type="ECO:0000313" key="2">
    <source>
        <dbReference type="EMBL" id="BCA30086.1"/>
    </source>
</evidence>
<reference evidence="2 3" key="2">
    <citation type="journal article" date="2020" name="Microbiol. Resour. Announc.">
        <title>Complete genome sequence of Pseudomonas otitidis strain MrB4, isolated from Lake Biwa in Japan.</title>
        <authorList>
            <person name="Miyazaki K."/>
            <person name="Hase E."/>
            <person name="Maruya T."/>
        </authorList>
    </citation>
    <scope>NUCLEOTIDE SEQUENCE [LARGE SCALE GENOMIC DNA]</scope>
    <source>
        <strain evidence="2 3">MrB4</strain>
    </source>
</reference>
<dbReference type="Proteomes" id="UP000515591">
    <property type="component" value="Chromosome"/>
</dbReference>
<name>A0A679GG61_9GAMM</name>
<dbReference type="EMBL" id="AP022213">
    <property type="protein sequence ID" value="BBT18021.1"/>
    <property type="molecule type" value="Genomic_DNA"/>
</dbReference>
<evidence type="ECO:0000313" key="1">
    <source>
        <dbReference type="EMBL" id="BBT18021.1"/>
    </source>
</evidence>
<evidence type="ECO:0000313" key="4">
    <source>
        <dbReference type="Proteomes" id="UP000515591"/>
    </source>
</evidence>
<protein>
    <submittedName>
        <fullName evidence="2">Uncharacterized protein</fullName>
    </submittedName>
</protein>
<reference evidence="1 4" key="1">
    <citation type="submission" date="2019-12" db="EMBL/GenBank/DDBJ databases">
        <title>complete genome sequences of Pseudomonas otitidis str. WP8-S17-CRE-03 isolated from wastewater treatment plant effluent.</title>
        <authorList>
            <person name="Sekizuka T."/>
            <person name="Itokawa K."/>
            <person name="Yatsu K."/>
            <person name="Inamine Y."/>
            <person name="Kuroda M."/>
        </authorList>
    </citation>
    <scope>NUCLEOTIDE SEQUENCE [LARGE SCALE GENOMIC DNA]</scope>
    <source>
        <strain evidence="1 4">WP8-S17-CRE-03</strain>
    </source>
</reference>
<dbReference type="EMBL" id="AP022642">
    <property type="protein sequence ID" value="BCA30086.1"/>
    <property type="molecule type" value="Genomic_DNA"/>
</dbReference>
<gene>
    <name evidence="2" type="ORF">PtoMrB4_40630</name>
    <name evidence="1" type="ORF">WP8S17C03_40700</name>
</gene>
<evidence type="ECO:0000313" key="3">
    <source>
        <dbReference type="Proteomes" id="UP000501237"/>
    </source>
</evidence>
<proteinExistence type="predicted"/>
<sequence>MRARLALVAVAALVLGLTALAWWGWQRGGLALLQLNMSLC</sequence>